<evidence type="ECO:0000313" key="3">
    <source>
        <dbReference type="Proteomes" id="UP001391051"/>
    </source>
</evidence>
<accession>A0ABR1QH30</accession>
<feature type="compositionally biased region" description="Basic and acidic residues" evidence="1">
    <location>
        <begin position="729"/>
        <end position="738"/>
    </location>
</feature>
<gene>
    <name evidence="2" type="ORF">PG986_005262</name>
</gene>
<protein>
    <submittedName>
        <fullName evidence="2">Uncharacterized protein</fullName>
    </submittedName>
</protein>
<keyword evidence="3" id="KW-1185">Reference proteome</keyword>
<feature type="region of interest" description="Disordered" evidence="1">
    <location>
        <begin position="719"/>
        <end position="768"/>
    </location>
</feature>
<name>A0ABR1QH30_9PEZI</name>
<dbReference type="EMBL" id="JAQQWE010000004">
    <property type="protein sequence ID" value="KAK7956040.1"/>
    <property type="molecule type" value="Genomic_DNA"/>
</dbReference>
<feature type="region of interest" description="Disordered" evidence="1">
    <location>
        <begin position="1"/>
        <end position="25"/>
    </location>
</feature>
<comment type="caution">
    <text evidence="2">The sequence shown here is derived from an EMBL/GenBank/DDBJ whole genome shotgun (WGS) entry which is preliminary data.</text>
</comment>
<proteinExistence type="predicted"/>
<evidence type="ECO:0000313" key="2">
    <source>
        <dbReference type="EMBL" id="KAK7956040.1"/>
    </source>
</evidence>
<dbReference type="RefSeq" id="XP_066701346.1">
    <property type="nucleotide sequence ID" value="XM_066841484.1"/>
</dbReference>
<sequence length="768" mass="83931">MAALAASAASSQPSSPGQQDDDMGPGTALIEARIMELQREQGYFRFFFPQDSLDGQAQSEEGDTLVQIYFPKNASVRCDGTAWSHVQIRMGADQISATKSDVFKEKLVEVTPQMRERRQQDYLGPMLPEGVKYILNLTPPDMGDDLAALVTILSVPESVRSWWQSGLRLNVKRSLVSGHDDACSDHEHVPVDCERLPGASSMPTESRPQSLLPALDLDDIVGPVESRQIPDYCPIRHRANIIFIMEAILCGNTYSVLKALDSATRVYTVVKLAKLLDCVDVVLDPVYSWALAHPSGNFIELLPEVSLELFWDLKIVDIVRSTFSILVVEGAIEFLGAPADLSPNTAPTLNASRTGPTTIFGRKRDAVPEDIFNALEHARDSLTERTHATLAHIKSDGIYDLLSRGDLAGKGIPEWDRLSNIGETLGCIVPGRFADAPVNPPVPVLTAISEHQQNCLLRLRLAYGGLASALVAYFHVQMAESFNGNDCDFSRADLDRKCYAPRSRFTQTSVIYQRLTEEQRALTVYPWYKMMTKANADTKDQFDSLPVYGSTIAQLSIDFNQHLLDGMLLFPTLMSYHGLYLGGGITLFSLETFRVQYAEAMASLHQKRRLGSLDGVDFLTRSQHMALGAAEEELCFLPMWAGGNDDDFGGVYDGGFIPDTAHGPSGPGPAFHTGYSVATAASGIAPSTPTVGRTTDDDAATVGRSIAAAVSFSSNSSTAAVNKHSFGHPSEERDRWNSDDFMLESAGSEDFDDFDLAESGSDDDFPLD</sequence>
<reference evidence="2 3" key="1">
    <citation type="submission" date="2023-01" db="EMBL/GenBank/DDBJ databases">
        <title>Analysis of 21 Apiospora genomes using comparative genomics revels a genus with tremendous synthesis potential of carbohydrate active enzymes and secondary metabolites.</title>
        <authorList>
            <person name="Sorensen T."/>
        </authorList>
    </citation>
    <scope>NUCLEOTIDE SEQUENCE [LARGE SCALE GENOMIC DNA]</scope>
    <source>
        <strain evidence="2 3">CBS 24483</strain>
    </source>
</reference>
<feature type="compositionally biased region" description="Low complexity" evidence="1">
    <location>
        <begin position="1"/>
        <end position="15"/>
    </location>
</feature>
<evidence type="ECO:0000256" key="1">
    <source>
        <dbReference type="SAM" id="MobiDB-lite"/>
    </source>
</evidence>
<feature type="compositionally biased region" description="Acidic residues" evidence="1">
    <location>
        <begin position="747"/>
        <end position="768"/>
    </location>
</feature>
<dbReference type="GeneID" id="92074546"/>
<dbReference type="Proteomes" id="UP001391051">
    <property type="component" value="Unassembled WGS sequence"/>
</dbReference>
<organism evidence="2 3">
    <name type="scientific">Apiospora aurea</name>
    <dbReference type="NCBI Taxonomy" id="335848"/>
    <lineage>
        <taxon>Eukaryota</taxon>
        <taxon>Fungi</taxon>
        <taxon>Dikarya</taxon>
        <taxon>Ascomycota</taxon>
        <taxon>Pezizomycotina</taxon>
        <taxon>Sordariomycetes</taxon>
        <taxon>Xylariomycetidae</taxon>
        <taxon>Amphisphaeriales</taxon>
        <taxon>Apiosporaceae</taxon>
        <taxon>Apiospora</taxon>
    </lineage>
</organism>